<reference evidence="11" key="2">
    <citation type="submission" date="2017-09" db="EMBL/GenBank/DDBJ databases">
        <title>FDA dAtabase for Regulatory Grade micrObial Sequences (FDA-ARGOS): Supporting development and validation of Infectious Disease Dx tests.</title>
        <authorList>
            <person name="Minogue T."/>
            <person name="Wolcott M."/>
            <person name="Wasieloski L."/>
            <person name="Aguilar W."/>
            <person name="Moore D."/>
            <person name="Tallon L.J."/>
            <person name="Sadzewicz L."/>
            <person name="Ott S."/>
            <person name="Zhao X."/>
            <person name="Nagaraj S."/>
            <person name="Vavikolanu K."/>
            <person name="Aluvathingal J."/>
            <person name="Nadendla S."/>
            <person name="Sichtig H."/>
        </authorList>
    </citation>
    <scope>NUCLEOTIDE SEQUENCE</scope>
    <source>
        <strain evidence="11">FDAARGOS_387</strain>
    </source>
</reference>
<dbReference type="PANTHER" id="PTHR30329:SF21">
    <property type="entry name" value="LIPOPROTEIN YIAD-RELATED"/>
    <property type="match status" value="1"/>
</dbReference>
<dbReference type="InterPro" id="IPR050330">
    <property type="entry name" value="Bact_OuterMem_StrucFunc"/>
</dbReference>
<comment type="subcellular location">
    <subcellularLocation>
        <location evidence="1">Cell membrane</location>
        <topology evidence="1">Single-pass membrane protein</topology>
    </subcellularLocation>
</comment>
<dbReference type="InterPro" id="IPR036737">
    <property type="entry name" value="OmpA-like_sf"/>
</dbReference>
<keyword evidence="4 9" id="KW-0812">Transmembrane</keyword>
<dbReference type="SUPFAM" id="SSF103088">
    <property type="entry name" value="OmpA-like"/>
    <property type="match status" value="1"/>
</dbReference>
<keyword evidence="5 9" id="KW-1133">Transmembrane helix</keyword>
<evidence type="ECO:0000256" key="5">
    <source>
        <dbReference type="ARBA" id="ARBA00022989"/>
    </source>
</evidence>
<dbReference type="AlphaFoldDB" id="A0A2C6DH30"/>
<keyword evidence="6 7" id="KW-0472">Membrane</keyword>
<feature type="compositionally biased region" description="Gly residues" evidence="8">
    <location>
        <begin position="1"/>
        <end position="10"/>
    </location>
</feature>
<reference evidence="12 14" key="3">
    <citation type="submission" date="2019-03" db="EMBL/GenBank/DDBJ databases">
        <authorList>
            <consortium name="Pathogen Informatics"/>
        </authorList>
    </citation>
    <scope>NUCLEOTIDE SEQUENCE [LARGE SCALE GENOMIC DNA]</scope>
    <source>
        <strain evidence="12 14">NCTC12282</strain>
    </source>
</reference>
<dbReference type="GO" id="GO:0005886">
    <property type="term" value="C:plasma membrane"/>
    <property type="evidence" value="ECO:0007669"/>
    <property type="project" value="UniProtKB-SubCell"/>
</dbReference>
<evidence type="ECO:0000313" key="11">
    <source>
        <dbReference type="EMBL" id="PHI29598.1"/>
    </source>
</evidence>
<evidence type="ECO:0000313" key="13">
    <source>
        <dbReference type="Proteomes" id="UP000224974"/>
    </source>
</evidence>
<feature type="region of interest" description="Disordered" evidence="8">
    <location>
        <begin position="1"/>
        <end position="21"/>
    </location>
</feature>
<proteinExistence type="inferred from homology"/>
<evidence type="ECO:0000313" key="14">
    <source>
        <dbReference type="Proteomes" id="UP000373449"/>
    </source>
</evidence>
<evidence type="ECO:0000259" key="10">
    <source>
        <dbReference type="PROSITE" id="PS51123"/>
    </source>
</evidence>
<dbReference type="InterPro" id="IPR025713">
    <property type="entry name" value="MotB-like_N_dom"/>
</dbReference>
<feature type="domain" description="OmpA-like" evidence="10">
    <location>
        <begin position="168"/>
        <end position="287"/>
    </location>
</feature>
<keyword evidence="11" id="KW-0966">Cell projection</keyword>
<keyword evidence="11" id="KW-0282">Flagellum</keyword>
<protein>
    <submittedName>
        <fullName evidence="12">Chemotaxis protein MotB</fullName>
    </submittedName>
    <submittedName>
        <fullName evidence="11">Putative lateral flagellar export/assembly protein LafU</fullName>
    </submittedName>
</protein>
<keyword evidence="11" id="KW-0969">Cilium</keyword>
<organism evidence="11 13">
    <name type="scientific">Budvicia aquatica</name>
    <dbReference type="NCBI Taxonomy" id="82979"/>
    <lineage>
        <taxon>Bacteria</taxon>
        <taxon>Pseudomonadati</taxon>
        <taxon>Pseudomonadota</taxon>
        <taxon>Gammaproteobacteria</taxon>
        <taxon>Enterobacterales</taxon>
        <taxon>Budviciaceae</taxon>
        <taxon>Budvicia</taxon>
    </lineage>
</organism>
<dbReference type="PANTHER" id="PTHR30329">
    <property type="entry name" value="STATOR ELEMENT OF FLAGELLAR MOTOR COMPLEX"/>
    <property type="match status" value="1"/>
</dbReference>
<dbReference type="InterPro" id="IPR006665">
    <property type="entry name" value="OmpA-like"/>
</dbReference>
<dbReference type="Proteomes" id="UP000224974">
    <property type="component" value="Unassembled WGS sequence"/>
</dbReference>
<dbReference type="Pfam" id="PF00691">
    <property type="entry name" value="OmpA"/>
    <property type="match status" value="1"/>
</dbReference>
<dbReference type="NCBIfam" id="NF005273">
    <property type="entry name" value="PRK06778.1"/>
    <property type="match status" value="1"/>
</dbReference>
<keyword evidence="13" id="KW-1185">Reference proteome</keyword>
<dbReference type="EMBL" id="CAADJA010000002">
    <property type="protein sequence ID" value="VFS47928.1"/>
    <property type="molecule type" value="Genomic_DNA"/>
</dbReference>
<evidence type="ECO:0000313" key="12">
    <source>
        <dbReference type="EMBL" id="VFS47928.1"/>
    </source>
</evidence>
<keyword evidence="3" id="KW-1003">Cell membrane</keyword>
<dbReference type="PROSITE" id="PS51123">
    <property type="entry name" value="OMPA_2"/>
    <property type="match status" value="1"/>
</dbReference>
<evidence type="ECO:0000256" key="8">
    <source>
        <dbReference type="SAM" id="MobiDB-lite"/>
    </source>
</evidence>
<evidence type="ECO:0000256" key="1">
    <source>
        <dbReference type="ARBA" id="ARBA00004162"/>
    </source>
</evidence>
<dbReference type="CDD" id="cd07185">
    <property type="entry name" value="OmpA_C-like"/>
    <property type="match status" value="1"/>
</dbReference>
<accession>A0A2C6DH30</accession>
<evidence type="ECO:0000256" key="3">
    <source>
        <dbReference type="ARBA" id="ARBA00022475"/>
    </source>
</evidence>
<dbReference type="RefSeq" id="WP_029093102.1">
    <property type="nucleotide sequence ID" value="NZ_BRLG01000002.1"/>
</dbReference>
<dbReference type="EMBL" id="PDDX01000001">
    <property type="protein sequence ID" value="PHI29598.1"/>
    <property type="molecule type" value="Genomic_DNA"/>
</dbReference>
<dbReference type="OrthoDB" id="9809186at2"/>
<evidence type="ECO:0000256" key="6">
    <source>
        <dbReference type="ARBA" id="ARBA00023136"/>
    </source>
</evidence>
<dbReference type="Proteomes" id="UP000373449">
    <property type="component" value="Unassembled WGS sequence"/>
</dbReference>
<dbReference type="Gene3D" id="3.30.1330.60">
    <property type="entry name" value="OmpA-like domain"/>
    <property type="match status" value="1"/>
</dbReference>
<comment type="similarity">
    <text evidence="2">Belongs to the MotB family.</text>
</comment>
<evidence type="ECO:0000256" key="4">
    <source>
        <dbReference type="ARBA" id="ARBA00022692"/>
    </source>
</evidence>
<name>A0A2C6DH30_9GAMM</name>
<feature type="transmembrane region" description="Helical" evidence="9">
    <location>
        <begin position="30"/>
        <end position="52"/>
    </location>
</feature>
<evidence type="ECO:0000256" key="9">
    <source>
        <dbReference type="SAM" id="Phobius"/>
    </source>
</evidence>
<dbReference type="Pfam" id="PF13677">
    <property type="entry name" value="MotB_plug"/>
    <property type="match status" value="1"/>
</dbReference>
<reference evidence="13" key="1">
    <citation type="submission" date="2017-09" db="EMBL/GenBank/DDBJ databases">
        <title>FDA dAtabase for Regulatory Grade micrObial Sequences (FDA-ARGOS): Supporting development and validation of Infectious Disease Dx tests.</title>
        <authorList>
            <person name="Minogue T."/>
            <person name="Wolcott M."/>
            <person name="Wasieloski L."/>
            <person name="Aguilar W."/>
            <person name="Moore D."/>
            <person name="Tallon L."/>
            <person name="Sadzewicz L."/>
            <person name="Ott S."/>
            <person name="Zhao X."/>
            <person name="Nagaraj S."/>
            <person name="Vavikolanu K."/>
            <person name="Aluvathingal J."/>
            <person name="Nadendla S."/>
            <person name="Sichtig H."/>
        </authorList>
    </citation>
    <scope>NUCLEOTIDE SEQUENCE [LARGE SCALE GENOMIC DNA]</scope>
    <source>
        <strain evidence="13">FDAARGOS_387</strain>
    </source>
</reference>
<gene>
    <name evidence="12" type="primary">motB</name>
    <name evidence="11" type="ORF">CRN84_09780</name>
    <name evidence="12" type="ORF">NCTC12282_02867</name>
</gene>
<evidence type="ECO:0000256" key="2">
    <source>
        <dbReference type="ARBA" id="ARBA00008914"/>
    </source>
</evidence>
<evidence type="ECO:0000256" key="7">
    <source>
        <dbReference type="PROSITE-ProRule" id="PRU00473"/>
    </source>
</evidence>
<dbReference type="STRING" id="1111728.GCA_000427805_00496"/>
<sequence length="321" mass="35418">MKRSGRGSGGHTTIIKRSSKKGHHAAHTGAWKVAFADFTLAMMALFMVLWIVNSVSQEEREEIVAVLNGHTIFDGNPFSPISSLDGSSKGTKPVPMPIKVSAHMADVKTNAINPRQQRPLVPNPRATLNTALYNSKLEMEDLARVILKITESLEAGSNLKIEIVPQGLRILVQDDKSREMFQRGSAQLSPFFNELLLELAPVFDEIENPMIITGHTDAVRYKSKDNYNNWNLSGDRALEARRVLEKGGLSESKVIQVNAMSAQMLLDPDEPEGAQNRRIEIMVLTKSAADTLYQFFGNHGEKVVKPAAERVEGVASAMNTK</sequence>